<evidence type="ECO:0000256" key="11">
    <source>
        <dbReference type="ARBA" id="ARBA00045497"/>
    </source>
</evidence>
<dbReference type="PANTHER" id="PTHR46494:SF1">
    <property type="entry name" value="CORA FAMILY METAL ION TRANSPORTER (EUROFUNG)"/>
    <property type="match status" value="1"/>
</dbReference>
<evidence type="ECO:0000256" key="4">
    <source>
        <dbReference type="ARBA" id="ARBA00022475"/>
    </source>
</evidence>
<dbReference type="GO" id="GO:0000287">
    <property type="term" value="F:magnesium ion binding"/>
    <property type="evidence" value="ECO:0007669"/>
    <property type="project" value="TreeGrafter"/>
</dbReference>
<protein>
    <recommendedName>
        <fullName evidence="12">Magnesium transport protein CorA</fullName>
    </recommendedName>
</protein>
<dbReference type="Proteomes" id="UP000192333">
    <property type="component" value="Chromosome I"/>
</dbReference>
<dbReference type="InterPro" id="IPR045863">
    <property type="entry name" value="CorA_TM1_TM2"/>
</dbReference>
<keyword evidence="6 12" id="KW-0460">Magnesium</keyword>
<sequence length="335" mass="39921">MDTNKSSAQPVSLELYSFGENFFEKHHLSSTEEIKPFMDSEKKFWLNVCDLKNAKLLNEIADIFDIHILAIEDIKNNQQRPKLEEFDHFIFLVSKMIYTKKDITALEIEQVSFVFGKNFIISFQENTYDIFDPIRLRLENPHGRMRKMGTDYFTYTLLDAIIDQYYVILEMMDNTIEEIEDEITNDSQKIKLSDIYLKRKALQEIKKIIWPTREMIAAWRKSESPFIKKRTAPFINDVYEHTVEIMENLEMQRESITTLVEIFMSNISLKQNEVMKTLTIIATIFIPLTFIAGVYGMNFEFMPELQWKYGYILIWSLFLISTLAMIRYFKKKHWF</sequence>
<evidence type="ECO:0000256" key="8">
    <source>
        <dbReference type="ARBA" id="ARBA00023065"/>
    </source>
</evidence>
<dbReference type="RefSeq" id="WP_084121141.1">
    <property type="nucleotide sequence ID" value="NZ_LT838813.1"/>
</dbReference>
<dbReference type="Gene3D" id="1.20.58.340">
    <property type="entry name" value="Magnesium transport protein CorA, transmembrane region"/>
    <property type="match status" value="2"/>
</dbReference>
<keyword evidence="9 12" id="KW-0472">Membrane</keyword>
<dbReference type="Gene3D" id="3.30.460.20">
    <property type="entry name" value="CorA soluble domain-like"/>
    <property type="match status" value="1"/>
</dbReference>
<organism evidence="13 14">
    <name type="scientific">Aquiflexum balticum DSM 16537</name>
    <dbReference type="NCBI Taxonomy" id="758820"/>
    <lineage>
        <taxon>Bacteria</taxon>
        <taxon>Pseudomonadati</taxon>
        <taxon>Bacteroidota</taxon>
        <taxon>Cytophagia</taxon>
        <taxon>Cytophagales</taxon>
        <taxon>Cyclobacteriaceae</taxon>
        <taxon>Aquiflexum</taxon>
    </lineage>
</organism>
<evidence type="ECO:0000256" key="9">
    <source>
        <dbReference type="ARBA" id="ARBA00023136"/>
    </source>
</evidence>
<feature type="transmembrane region" description="Helical" evidence="12">
    <location>
        <begin position="309"/>
        <end position="329"/>
    </location>
</feature>
<comment type="similarity">
    <text evidence="2 12">Belongs to the CorA metal ion transporter (MIT) (TC 1.A.35) family.</text>
</comment>
<dbReference type="GO" id="GO:0015095">
    <property type="term" value="F:magnesium ion transmembrane transporter activity"/>
    <property type="evidence" value="ECO:0007669"/>
    <property type="project" value="UniProtKB-UniRule"/>
</dbReference>
<name>A0A1W2H784_9BACT</name>
<evidence type="ECO:0000256" key="7">
    <source>
        <dbReference type="ARBA" id="ARBA00022989"/>
    </source>
</evidence>
<evidence type="ECO:0000256" key="2">
    <source>
        <dbReference type="ARBA" id="ARBA00009765"/>
    </source>
</evidence>
<comment type="function">
    <text evidence="11">Mediates influx of magnesium ions. Alternates between open and closed states. Activated by low cytoplasmic Mg(2+) levels. Inactive when cytoplasmic Mg(2+) levels are high.</text>
</comment>
<comment type="catalytic activity">
    <reaction evidence="10">
        <text>Mg(2+)(in) = Mg(2+)(out)</text>
        <dbReference type="Rhea" id="RHEA:29827"/>
        <dbReference type="ChEBI" id="CHEBI:18420"/>
    </reaction>
</comment>
<dbReference type="NCBIfam" id="TIGR00383">
    <property type="entry name" value="corA"/>
    <property type="match status" value="1"/>
</dbReference>
<dbReference type="InterPro" id="IPR004488">
    <property type="entry name" value="Mg/Co-transport_prot_CorA"/>
</dbReference>
<keyword evidence="8 12" id="KW-0406">Ion transport</keyword>
<dbReference type="OrthoDB" id="9803416at2"/>
<evidence type="ECO:0000256" key="1">
    <source>
        <dbReference type="ARBA" id="ARBA00004651"/>
    </source>
</evidence>
<dbReference type="PANTHER" id="PTHR46494">
    <property type="entry name" value="CORA FAMILY METAL ION TRANSPORTER (EUROFUNG)"/>
    <property type="match status" value="1"/>
</dbReference>
<dbReference type="GO" id="GO:0005886">
    <property type="term" value="C:plasma membrane"/>
    <property type="evidence" value="ECO:0007669"/>
    <property type="project" value="UniProtKB-SubCell"/>
</dbReference>
<evidence type="ECO:0000256" key="12">
    <source>
        <dbReference type="RuleBase" id="RU362010"/>
    </source>
</evidence>
<dbReference type="SUPFAM" id="SSF143865">
    <property type="entry name" value="CorA soluble domain-like"/>
    <property type="match status" value="1"/>
</dbReference>
<keyword evidence="5 12" id="KW-0812">Transmembrane</keyword>
<dbReference type="InterPro" id="IPR002523">
    <property type="entry name" value="MgTranspt_CorA/ZnTranspt_ZntB"/>
</dbReference>
<dbReference type="Pfam" id="PF01544">
    <property type="entry name" value="CorA"/>
    <property type="match status" value="1"/>
</dbReference>
<dbReference type="AlphaFoldDB" id="A0A1W2H784"/>
<feature type="transmembrane region" description="Helical" evidence="12">
    <location>
        <begin position="278"/>
        <end position="297"/>
    </location>
</feature>
<evidence type="ECO:0000256" key="10">
    <source>
        <dbReference type="ARBA" id="ARBA00034269"/>
    </source>
</evidence>
<evidence type="ECO:0000256" key="6">
    <source>
        <dbReference type="ARBA" id="ARBA00022842"/>
    </source>
</evidence>
<proteinExistence type="inferred from homology"/>
<dbReference type="InterPro" id="IPR045861">
    <property type="entry name" value="CorA_cytoplasmic_dom"/>
</dbReference>
<gene>
    <name evidence="12" type="primary">corA</name>
    <name evidence="13" type="ORF">SAMN00777080_2976</name>
</gene>
<dbReference type="SUPFAM" id="SSF144083">
    <property type="entry name" value="Magnesium transport protein CorA, transmembrane region"/>
    <property type="match status" value="1"/>
</dbReference>
<dbReference type="CDD" id="cd12828">
    <property type="entry name" value="TmCorA-like_1"/>
    <property type="match status" value="1"/>
</dbReference>
<dbReference type="GO" id="GO:0015087">
    <property type="term" value="F:cobalt ion transmembrane transporter activity"/>
    <property type="evidence" value="ECO:0007669"/>
    <property type="project" value="UniProtKB-UniRule"/>
</dbReference>
<dbReference type="EMBL" id="LT838813">
    <property type="protein sequence ID" value="SMD44356.1"/>
    <property type="molecule type" value="Genomic_DNA"/>
</dbReference>
<evidence type="ECO:0000313" key="13">
    <source>
        <dbReference type="EMBL" id="SMD44356.1"/>
    </source>
</evidence>
<evidence type="ECO:0000313" key="14">
    <source>
        <dbReference type="Proteomes" id="UP000192333"/>
    </source>
</evidence>
<reference evidence="14" key="1">
    <citation type="submission" date="2017-04" db="EMBL/GenBank/DDBJ databases">
        <authorList>
            <person name="Varghese N."/>
            <person name="Submissions S."/>
        </authorList>
    </citation>
    <scope>NUCLEOTIDE SEQUENCE [LARGE SCALE GENOMIC DNA]</scope>
    <source>
        <strain evidence="14">DSM 16537</strain>
    </source>
</reference>
<evidence type="ECO:0000256" key="3">
    <source>
        <dbReference type="ARBA" id="ARBA00022448"/>
    </source>
</evidence>
<dbReference type="FunFam" id="1.20.58.340:FF:000004">
    <property type="entry name" value="Magnesium transport protein CorA"/>
    <property type="match status" value="1"/>
</dbReference>
<keyword evidence="7 12" id="KW-1133">Transmembrane helix</keyword>
<dbReference type="GO" id="GO:0050897">
    <property type="term" value="F:cobalt ion binding"/>
    <property type="evidence" value="ECO:0007669"/>
    <property type="project" value="TreeGrafter"/>
</dbReference>
<evidence type="ECO:0000256" key="5">
    <source>
        <dbReference type="ARBA" id="ARBA00022692"/>
    </source>
</evidence>
<dbReference type="STRING" id="758820.SAMN00777080_2976"/>
<accession>A0A1W2H784</accession>
<keyword evidence="14" id="KW-1185">Reference proteome</keyword>
<keyword evidence="3 12" id="KW-0813">Transport</keyword>
<keyword evidence="4 12" id="KW-1003">Cell membrane</keyword>
<comment type="subcellular location">
    <subcellularLocation>
        <location evidence="1">Cell membrane</location>
        <topology evidence="1">Multi-pass membrane protein</topology>
    </subcellularLocation>
    <subcellularLocation>
        <location evidence="12">Membrane</location>
        <topology evidence="12">Multi-pass membrane protein</topology>
    </subcellularLocation>
</comment>